<evidence type="ECO:0000313" key="1">
    <source>
        <dbReference type="EMBL" id="KAG8056390.1"/>
    </source>
</evidence>
<proteinExistence type="predicted"/>
<keyword evidence="2" id="KW-1185">Reference proteome</keyword>
<evidence type="ECO:0000313" key="2">
    <source>
        <dbReference type="Proteomes" id="UP000729402"/>
    </source>
</evidence>
<reference evidence="1" key="2">
    <citation type="submission" date="2021-02" db="EMBL/GenBank/DDBJ databases">
        <authorList>
            <person name="Kimball J.A."/>
            <person name="Haas M.W."/>
            <person name="Macchietto M."/>
            <person name="Kono T."/>
            <person name="Duquette J."/>
            <person name="Shao M."/>
        </authorList>
    </citation>
    <scope>NUCLEOTIDE SEQUENCE</scope>
    <source>
        <tissue evidence="1">Fresh leaf tissue</tissue>
    </source>
</reference>
<accession>A0A8J5RCB1</accession>
<organism evidence="1 2">
    <name type="scientific">Zizania palustris</name>
    <name type="common">Northern wild rice</name>
    <dbReference type="NCBI Taxonomy" id="103762"/>
    <lineage>
        <taxon>Eukaryota</taxon>
        <taxon>Viridiplantae</taxon>
        <taxon>Streptophyta</taxon>
        <taxon>Embryophyta</taxon>
        <taxon>Tracheophyta</taxon>
        <taxon>Spermatophyta</taxon>
        <taxon>Magnoliopsida</taxon>
        <taxon>Liliopsida</taxon>
        <taxon>Poales</taxon>
        <taxon>Poaceae</taxon>
        <taxon>BOP clade</taxon>
        <taxon>Oryzoideae</taxon>
        <taxon>Oryzeae</taxon>
        <taxon>Zizaniinae</taxon>
        <taxon>Zizania</taxon>
    </lineage>
</organism>
<gene>
    <name evidence="1" type="ORF">GUJ93_ZPchr0002g25750</name>
</gene>
<dbReference type="EMBL" id="JAAALK010000287">
    <property type="protein sequence ID" value="KAG8056390.1"/>
    <property type="molecule type" value="Genomic_DNA"/>
</dbReference>
<comment type="caution">
    <text evidence="1">The sequence shown here is derived from an EMBL/GenBank/DDBJ whole genome shotgun (WGS) entry which is preliminary data.</text>
</comment>
<sequence length="103" mass="11268">MGVSKHLKSFFAMKPYFLANLGFTMRYSLSIPKELTHLIIYRPKGVAVCPFHSQNAPLAFVLGSDDASTMSRVVVINPLTEGLSIEEVVVPRAKGAVVEDSVM</sequence>
<name>A0A8J5RCB1_ZIZPA</name>
<dbReference type="Proteomes" id="UP000729402">
    <property type="component" value="Unassembled WGS sequence"/>
</dbReference>
<reference evidence="1" key="1">
    <citation type="journal article" date="2021" name="bioRxiv">
        <title>Whole Genome Assembly and Annotation of Northern Wild Rice, Zizania palustris L., Supports a Whole Genome Duplication in the Zizania Genus.</title>
        <authorList>
            <person name="Haas M."/>
            <person name="Kono T."/>
            <person name="Macchietto M."/>
            <person name="Millas R."/>
            <person name="McGilp L."/>
            <person name="Shao M."/>
            <person name="Duquette J."/>
            <person name="Hirsch C.N."/>
            <person name="Kimball J."/>
        </authorList>
    </citation>
    <scope>NUCLEOTIDE SEQUENCE</scope>
    <source>
        <tissue evidence="1">Fresh leaf tissue</tissue>
    </source>
</reference>
<protein>
    <submittedName>
        <fullName evidence="1">Uncharacterized protein</fullName>
    </submittedName>
</protein>
<dbReference type="AlphaFoldDB" id="A0A8J5RCB1"/>